<evidence type="ECO:0000313" key="3">
    <source>
        <dbReference type="EMBL" id="SDI89302.1"/>
    </source>
</evidence>
<dbReference type="OrthoDB" id="2659829at2"/>
<feature type="transmembrane region" description="Helical" evidence="1">
    <location>
        <begin position="60"/>
        <end position="77"/>
    </location>
</feature>
<keyword evidence="1" id="KW-0812">Transmembrane</keyword>
<dbReference type="EMBL" id="FNDX01000009">
    <property type="protein sequence ID" value="SDI89302.1"/>
    <property type="molecule type" value="Genomic_DNA"/>
</dbReference>
<name>A0A1G8PA13_9BACL</name>
<gene>
    <name evidence="3" type="ORF">SAMN05216192_109140</name>
</gene>
<dbReference type="InterPro" id="IPR006976">
    <property type="entry name" value="VanZ-like"/>
</dbReference>
<dbReference type="NCBIfam" id="NF037970">
    <property type="entry name" value="vanZ_1"/>
    <property type="match status" value="1"/>
</dbReference>
<keyword evidence="1" id="KW-0472">Membrane</keyword>
<evidence type="ECO:0000313" key="4">
    <source>
        <dbReference type="Proteomes" id="UP000199050"/>
    </source>
</evidence>
<accession>A0A1G8PA13</accession>
<organism evidence="3 4">
    <name type="scientific">Paenibacillus typhae</name>
    <dbReference type="NCBI Taxonomy" id="1174501"/>
    <lineage>
        <taxon>Bacteria</taxon>
        <taxon>Bacillati</taxon>
        <taxon>Bacillota</taxon>
        <taxon>Bacilli</taxon>
        <taxon>Bacillales</taxon>
        <taxon>Paenibacillaceae</taxon>
        <taxon>Paenibacillus</taxon>
    </lineage>
</organism>
<feature type="domain" description="VanZ-like" evidence="2">
    <location>
        <begin position="7"/>
        <end position="127"/>
    </location>
</feature>
<dbReference type="AlphaFoldDB" id="A0A1G8PA13"/>
<dbReference type="Proteomes" id="UP000199050">
    <property type="component" value="Unassembled WGS sequence"/>
</dbReference>
<evidence type="ECO:0000256" key="1">
    <source>
        <dbReference type="SAM" id="Phobius"/>
    </source>
</evidence>
<protein>
    <submittedName>
        <fullName evidence="3">VanZ like family protein</fullName>
    </submittedName>
</protein>
<keyword evidence="4" id="KW-1185">Reference proteome</keyword>
<feature type="transmembrane region" description="Helical" evidence="1">
    <location>
        <begin position="84"/>
        <end position="102"/>
    </location>
</feature>
<evidence type="ECO:0000259" key="2">
    <source>
        <dbReference type="Pfam" id="PF04892"/>
    </source>
</evidence>
<feature type="transmembrane region" description="Helical" evidence="1">
    <location>
        <begin position="114"/>
        <end position="131"/>
    </location>
</feature>
<sequence length="141" mass="16100">MKAVMLFLWGIVLFIFTCAADSSFWSKGVMPYFHLTPNPDFHNLLQMDIRYTQLFITRKIGHFIGFAVFGMLLFRINCSYIKSIVWSIAFAVSTEIFQLYFGRDGRIYDMVNDSAGIVAGIILIAVVKRWSGAAGLQARRR</sequence>
<dbReference type="RefSeq" id="WP_090714112.1">
    <property type="nucleotide sequence ID" value="NZ_CBCSKY010000045.1"/>
</dbReference>
<proteinExistence type="predicted"/>
<dbReference type="Pfam" id="PF04892">
    <property type="entry name" value="VanZ"/>
    <property type="match status" value="1"/>
</dbReference>
<reference evidence="4" key="1">
    <citation type="submission" date="2016-10" db="EMBL/GenBank/DDBJ databases">
        <authorList>
            <person name="Varghese N."/>
            <person name="Submissions S."/>
        </authorList>
    </citation>
    <scope>NUCLEOTIDE SEQUENCE [LARGE SCALE GENOMIC DNA]</scope>
    <source>
        <strain evidence="4">CGMCC 1.11012</strain>
    </source>
</reference>
<keyword evidence="1" id="KW-1133">Transmembrane helix</keyword>